<dbReference type="PATRIC" id="fig|1299334.3.peg.255"/>
<protein>
    <submittedName>
        <fullName evidence="2">ALPHA-MANNOSIDASE domain protein</fullName>
        <ecNumber evidence="2">3.2.1.-</ecNumber>
    </submittedName>
</protein>
<dbReference type="GO" id="GO:0016798">
    <property type="term" value="F:hydrolase activity, acting on glycosyl bonds"/>
    <property type="evidence" value="ECO:0007669"/>
    <property type="project" value="UniProtKB-KW"/>
</dbReference>
<evidence type="ECO:0000313" key="2">
    <source>
        <dbReference type="EMBL" id="EUA78522.1"/>
    </source>
</evidence>
<accession>X8EC77</accession>
<comment type="caution">
    <text evidence="2">The sequence shown here is derived from an EMBL/GenBank/DDBJ whole genome shotgun (WGS) entry which is preliminary data.</text>
</comment>
<evidence type="ECO:0000256" key="1">
    <source>
        <dbReference type="SAM" id="MobiDB-lite"/>
    </source>
</evidence>
<gene>
    <name evidence="2" type="ORF">I553_3879</name>
</gene>
<feature type="region of interest" description="Disordered" evidence="1">
    <location>
        <begin position="17"/>
        <end position="91"/>
    </location>
</feature>
<keyword evidence="2" id="KW-0378">Hydrolase</keyword>
<organism evidence="2">
    <name type="scientific">Mycobacterium xenopi 4042</name>
    <dbReference type="NCBI Taxonomy" id="1299334"/>
    <lineage>
        <taxon>Bacteria</taxon>
        <taxon>Bacillati</taxon>
        <taxon>Actinomycetota</taxon>
        <taxon>Actinomycetes</taxon>
        <taxon>Mycobacteriales</taxon>
        <taxon>Mycobacteriaceae</taxon>
        <taxon>Mycobacterium</taxon>
    </lineage>
</organism>
<reference evidence="2" key="1">
    <citation type="submission" date="2014-01" db="EMBL/GenBank/DDBJ databases">
        <authorList>
            <person name="Brown-Elliot B."/>
            <person name="Wallace R."/>
            <person name="Lenaerts A."/>
            <person name="Ordway D."/>
            <person name="DeGroote M.A."/>
            <person name="Parker T."/>
            <person name="Sizemore C."/>
            <person name="Tallon L.J."/>
            <person name="Sadzewicz L.K."/>
            <person name="Sengamalay N."/>
            <person name="Fraser C.M."/>
            <person name="Hine E."/>
            <person name="Shefchek K.A."/>
            <person name="Das S.P."/>
            <person name="Tettelin H."/>
        </authorList>
    </citation>
    <scope>NUCLEOTIDE SEQUENCE [LARGE SCALE GENOMIC DNA]</scope>
    <source>
        <strain evidence="2">4042</strain>
    </source>
</reference>
<feature type="compositionally biased region" description="Low complexity" evidence="1">
    <location>
        <begin position="29"/>
        <end position="46"/>
    </location>
</feature>
<sequence>MPSFAVDTDGTLHTALMRSCTGGRRVSGSTSRAAARPTARASNSSTGPRLRLRASPPAATGDTPPPARSAEFSHPLLAVRPARARPASRDRALLHVDRRAWCNSAR</sequence>
<dbReference type="AlphaFoldDB" id="X8EC77"/>
<dbReference type="EC" id="3.2.1.-" evidence="2"/>
<keyword evidence="2" id="KW-0326">Glycosidase</keyword>
<name>X8EC77_MYCXE</name>
<feature type="compositionally biased region" description="Low complexity" evidence="1">
    <location>
        <begin position="75"/>
        <end position="85"/>
    </location>
</feature>
<proteinExistence type="predicted"/>
<dbReference type="EMBL" id="JAOB01000005">
    <property type="protein sequence ID" value="EUA78522.1"/>
    <property type="molecule type" value="Genomic_DNA"/>
</dbReference>